<keyword evidence="3" id="KW-1185">Reference proteome</keyword>
<feature type="compositionally biased region" description="Acidic residues" evidence="1">
    <location>
        <begin position="41"/>
        <end position="50"/>
    </location>
</feature>
<comment type="caution">
    <text evidence="2">The sequence shown here is derived from an EMBL/GenBank/DDBJ whole genome shotgun (WGS) entry which is preliminary data.</text>
</comment>
<feature type="compositionally biased region" description="Basic and acidic residues" evidence="1">
    <location>
        <begin position="79"/>
        <end position="88"/>
    </location>
</feature>
<gene>
    <name evidence="2" type="ORF">AKJ41_05360</name>
</gene>
<sequence>MKVRVKQTFQHENERFEEGTVTDLPDSVAEQAIEKDYAEKAEEEGEEKEEEMPKLEPSEETGEAPEVEEQETEVTGGEKAAEKTKETEEPGDVFGEMEKKLDEEPENPPTWSPPRKDAPDPDEVDDLKGRVQRISRNVGRNENDVIAVRTPEGETLSLWKKVALEDLFDVVEVGDYIAVRYTGTETGSSGRTYLTYRYVLYDEDRNLKVSG</sequence>
<reference evidence="2 3" key="1">
    <citation type="journal article" date="2016" name="Sci. Rep.">
        <title>Metabolic traits of an uncultured archaeal lineage -MSBL1- from brine pools of the Red Sea.</title>
        <authorList>
            <person name="Mwirichia R."/>
            <person name="Alam I."/>
            <person name="Rashid M."/>
            <person name="Vinu M."/>
            <person name="Ba-Alawi W."/>
            <person name="Anthony Kamau A."/>
            <person name="Kamanda Ngugi D."/>
            <person name="Goker M."/>
            <person name="Klenk H.P."/>
            <person name="Bajic V."/>
            <person name="Stingl U."/>
        </authorList>
    </citation>
    <scope>NUCLEOTIDE SEQUENCE [LARGE SCALE GENOMIC DNA]</scope>
    <source>
        <strain evidence="2">SCGC-AAA259O05</strain>
    </source>
</reference>
<protein>
    <submittedName>
        <fullName evidence="2">Uncharacterized protein</fullName>
    </submittedName>
</protein>
<feature type="compositionally biased region" description="Basic and acidic residues" evidence="1">
    <location>
        <begin position="9"/>
        <end position="18"/>
    </location>
</feature>
<accession>A0A133UZ62</accession>
<dbReference type="Proteomes" id="UP000070344">
    <property type="component" value="Unassembled WGS sequence"/>
</dbReference>
<dbReference type="EMBL" id="LHXV01000086">
    <property type="protein sequence ID" value="KXA99475.1"/>
    <property type="molecule type" value="Genomic_DNA"/>
</dbReference>
<proteinExistence type="predicted"/>
<organism evidence="2 3">
    <name type="scientific">candidate division MSBL1 archaeon SCGC-AAA259O05</name>
    <dbReference type="NCBI Taxonomy" id="1698271"/>
    <lineage>
        <taxon>Archaea</taxon>
        <taxon>Methanobacteriati</taxon>
        <taxon>Methanobacteriota</taxon>
        <taxon>candidate division MSBL1</taxon>
    </lineage>
</organism>
<feature type="compositionally biased region" description="Acidic residues" evidence="1">
    <location>
        <begin position="58"/>
        <end position="72"/>
    </location>
</feature>
<name>A0A133UZ62_9EURY</name>
<evidence type="ECO:0000313" key="3">
    <source>
        <dbReference type="Proteomes" id="UP000070344"/>
    </source>
</evidence>
<feature type="region of interest" description="Disordered" evidence="1">
    <location>
        <begin position="1"/>
        <end position="125"/>
    </location>
</feature>
<evidence type="ECO:0000313" key="2">
    <source>
        <dbReference type="EMBL" id="KXA99475.1"/>
    </source>
</evidence>
<dbReference type="AlphaFoldDB" id="A0A133UZ62"/>
<evidence type="ECO:0000256" key="1">
    <source>
        <dbReference type="SAM" id="MobiDB-lite"/>
    </source>
</evidence>